<evidence type="ECO:0000313" key="16">
    <source>
        <dbReference type="Proteomes" id="UP000266552"/>
    </source>
</evidence>
<proteinExistence type="predicted"/>
<dbReference type="Gene3D" id="3.30.565.10">
    <property type="entry name" value="Histidine kinase-like ATPase, C-terminal domain"/>
    <property type="match status" value="1"/>
</dbReference>
<dbReference type="RefSeq" id="WP_119848486.1">
    <property type="nucleotide sequence ID" value="NZ_CP032412.1"/>
</dbReference>
<dbReference type="Pfam" id="PF02518">
    <property type="entry name" value="HATPase_c"/>
    <property type="match status" value="1"/>
</dbReference>
<keyword evidence="12 13" id="KW-0472">Membrane</keyword>
<feature type="transmembrane region" description="Helical" evidence="13">
    <location>
        <begin position="42"/>
        <end position="62"/>
    </location>
</feature>
<dbReference type="PANTHER" id="PTHR45453:SF2">
    <property type="entry name" value="HISTIDINE KINASE"/>
    <property type="match status" value="1"/>
</dbReference>
<dbReference type="GO" id="GO:0016036">
    <property type="term" value="P:cellular response to phosphate starvation"/>
    <property type="evidence" value="ECO:0007669"/>
    <property type="project" value="TreeGrafter"/>
</dbReference>
<evidence type="ECO:0000256" key="7">
    <source>
        <dbReference type="ARBA" id="ARBA00022741"/>
    </source>
</evidence>
<evidence type="ECO:0000256" key="6">
    <source>
        <dbReference type="ARBA" id="ARBA00022692"/>
    </source>
</evidence>
<feature type="domain" description="Histidine kinase" evidence="14">
    <location>
        <begin position="127"/>
        <end position="336"/>
    </location>
</feature>
<dbReference type="AlphaFoldDB" id="A0A385TLK8"/>
<evidence type="ECO:0000256" key="1">
    <source>
        <dbReference type="ARBA" id="ARBA00000085"/>
    </source>
</evidence>
<dbReference type="GO" id="GO:0005524">
    <property type="term" value="F:ATP binding"/>
    <property type="evidence" value="ECO:0007669"/>
    <property type="project" value="UniProtKB-KW"/>
</dbReference>
<comment type="subcellular location">
    <subcellularLocation>
        <location evidence="2">Cell membrane</location>
        <topology evidence="2">Multi-pass membrane protein</topology>
    </subcellularLocation>
</comment>
<sequence>MSFFQYIKDKRYFLLLYVGMMGFISMIVALSVNPGHALGSILYIQIVCLAFTAAYLLIGYVYRRSYYRKLQELIDLDRQDWPVAAPEPQNFQQRLYLELFAKLHRHHEGELRKLNEEKIDHQEFIMSWIHEVKLPIAASRLLMENSTGETADSLADKLEDELDKIENYVEQALYYSRIDSFSKDYFITEEPLEAIIKTCAKKFAKTFINKQIRFHMEDISQTIHTDRKWLGFILDQIVANALKYTDEGGNITFTVEEDRKEKRLNIVDTGIGIQPEDLHRVFEKGFTGSIGRSHPKSTGMGLYLAKQLAHKLGHHLSIRSEAGRYTTVTIHFPKTDTYYRL</sequence>
<evidence type="ECO:0000256" key="8">
    <source>
        <dbReference type="ARBA" id="ARBA00022777"/>
    </source>
</evidence>
<evidence type="ECO:0000256" key="12">
    <source>
        <dbReference type="ARBA" id="ARBA00023136"/>
    </source>
</evidence>
<dbReference type="InterPro" id="IPR004358">
    <property type="entry name" value="Sig_transdc_His_kin-like_C"/>
</dbReference>
<dbReference type="InterPro" id="IPR050351">
    <property type="entry name" value="BphY/WalK/GraS-like"/>
</dbReference>
<evidence type="ECO:0000313" key="15">
    <source>
        <dbReference type="EMBL" id="AYB44599.1"/>
    </source>
</evidence>
<dbReference type="EMBL" id="CP032412">
    <property type="protein sequence ID" value="AYB44599.1"/>
    <property type="molecule type" value="Genomic_DNA"/>
</dbReference>
<dbReference type="GO" id="GO:0000155">
    <property type="term" value="F:phosphorelay sensor kinase activity"/>
    <property type="evidence" value="ECO:0007669"/>
    <property type="project" value="TreeGrafter"/>
</dbReference>
<dbReference type="InterPro" id="IPR005467">
    <property type="entry name" value="His_kinase_dom"/>
</dbReference>
<evidence type="ECO:0000256" key="5">
    <source>
        <dbReference type="ARBA" id="ARBA00022679"/>
    </source>
</evidence>
<accession>A0A385TLK8</accession>
<name>A0A385TLK8_PAELA</name>
<dbReference type="KEGG" id="plw:D5F53_15540"/>
<evidence type="ECO:0000256" key="13">
    <source>
        <dbReference type="SAM" id="Phobius"/>
    </source>
</evidence>
<keyword evidence="7" id="KW-0547">Nucleotide-binding</keyword>
<evidence type="ECO:0000256" key="4">
    <source>
        <dbReference type="ARBA" id="ARBA00022475"/>
    </source>
</evidence>
<dbReference type="PRINTS" id="PR00344">
    <property type="entry name" value="BCTRLSENSOR"/>
</dbReference>
<dbReference type="SMART" id="SM00387">
    <property type="entry name" value="HATPase_c"/>
    <property type="match status" value="1"/>
</dbReference>
<evidence type="ECO:0000256" key="10">
    <source>
        <dbReference type="ARBA" id="ARBA00022989"/>
    </source>
</evidence>
<evidence type="ECO:0000256" key="3">
    <source>
        <dbReference type="ARBA" id="ARBA00012438"/>
    </source>
</evidence>
<keyword evidence="6 13" id="KW-0812">Transmembrane</keyword>
<dbReference type="SUPFAM" id="SSF55874">
    <property type="entry name" value="ATPase domain of HSP90 chaperone/DNA topoisomerase II/histidine kinase"/>
    <property type="match status" value="1"/>
</dbReference>
<dbReference type="PANTHER" id="PTHR45453">
    <property type="entry name" value="PHOSPHATE REGULON SENSOR PROTEIN PHOR"/>
    <property type="match status" value="1"/>
</dbReference>
<evidence type="ECO:0000256" key="11">
    <source>
        <dbReference type="ARBA" id="ARBA00023012"/>
    </source>
</evidence>
<keyword evidence="9" id="KW-0067">ATP-binding</keyword>
<gene>
    <name evidence="15" type="ORF">D5F53_15540</name>
</gene>
<keyword evidence="16" id="KW-1185">Reference proteome</keyword>
<dbReference type="InterPro" id="IPR036890">
    <property type="entry name" value="HATPase_C_sf"/>
</dbReference>
<reference evidence="15 16" key="1">
    <citation type="submission" date="2018-09" db="EMBL/GenBank/DDBJ databases">
        <title>Genome Sequence of Paenibacillus lautus Strain E7593-69, Azo Dye-Degrading Bacteria, Isolated from Commercial Tattoo Inks.</title>
        <authorList>
            <person name="Nho S.W."/>
            <person name="Kim S.-J."/>
            <person name="Kweon O."/>
            <person name="Cerniglia C.E."/>
        </authorList>
    </citation>
    <scope>NUCLEOTIDE SEQUENCE [LARGE SCALE GENOMIC DNA]</scope>
    <source>
        <strain evidence="15 16">E7593-69</strain>
    </source>
</reference>
<comment type="catalytic activity">
    <reaction evidence="1">
        <text>ATP + protein L-histidine = ADP + protein N-phospho-L-histidine.</text>
        <dbReference type="EC" id="2.7.13.3"/>
    </reaction>
</comment>
<feature type="transmembrane region" description="Helical" evidence="13">
    <location>
        <begin position="12"/>
        <end position="30"/>
    </location>
</feature>
<organism evidence="15 16">
    <name type="scientific">Paenibacillus lautus</name>
    <name type="common">Bacillus lautus</name>
    <dbReference type="NCBI Taxonomy" id="1401"/>
    <lineage>
        <taxon>Bacteria</taxon>
        <taxon>Bacillati</taxon>
        <taxon>Bacillota</taxon>
        <taxon>Bacilli</taxon>
        <taxon>Bacillales</taxon>
        <taxon>Paenibacillaceae</taxon>
        <taxon>Paenibacillus</taxon>
    </lineage>
</organism>
<dbReference type="EC" id="2.7.13.3" evidence="3"/>
<keyword evidence="11" id="KW-0902">Two-component regulatory system</keyword>
<evidence type="ECO:0000259" key="14">
    <source>
        <dbReference type="PROSITE" id="PS50109"/>
    </source>
</evidence>
<dbReference type="Proteomes" id="UP000266552">
    <property type="component" value="Chromosome"/>
</dbReference>
<keyword evidence="5" id="KW-0808">Transferase</keyword>
<dbReference type="PROSITE" id="PS50109">
    <property type="entry name" value="HIS_KIN"/>
    <property type="match status" value="1"/>
</dbReference>
<protein>
    <recommendedName>
        <fullName evidence="3">histidine kinase</fullName>
        <ecNumber evidence="3">2.7.13.3</ecNumber>
    </recommendedName>
</protein>
<evidence type="ECO:0000256" key="9">
    <source>
        <dbReference type="ARBA" id="ARBA00022840"/>
    </source>
</evidence>
<evidence type="ECO:0000256" key="2">
    <source>
        <dbReference type="ARBA" id="ARBA00004651"/>
    </source>
</evidence>
<dbReference type="InterPro" id="IPR003594">
    <property type="entry name" value="HATPase_dom"/>
</dbReference>
<keyword evidence="4" id="KW-1003">Cell membrane</keyword>
<dbReference type="GO" id="GO:0004721">
    <property type="term" value="F:phosphoprotein phosphatase activity"/>
    <property type="evidence" value="ECO:0007669"/>
    <property type="project" value="TreeGrafter"/>
</dbReference>
<keyword evidence="8 15" id="KW-0418">Kinase</keyword>
<keyword evidence="10 13" id="KW-1133">Transmembrane helix</keyword>
<dbReference type="GO" id="GO:0005886">
    <property type="term" value="C:plasma membrane"/>
    <property type="evidence" value="ECO:0007669"/>
    <property type="project" value="UniProtKB-SubCell"/>
</dbReference>